<dbReference type="Gene3D" id="3.60.21.10">
    <property type="match status" value="1"/>
</dbReference>
<keyword evidence="1" id="KW-0378">Hydrolase</keyword>
<sequence>METYLISDSHYGHANICKFLREDGTKVRPWDNVEEMDAVMVERWNSVVKPGDVVYHLGDVAMNRRHIKTMELLNGDKRLILGNHDIFDHSDYTPYFKRLHGSHKLDDLLLTHIPVHRDSVARWSLGNVHGHIHEKNIADPLYFNVSVENIDYTPMPLYLVKERLIAQQALYQQATNIVLDLI</sequence>
<name>A0A6J5KMK2_9CAUD</name>
<gene>
    <name evidence="1" type="ORF">UFOVP29_28</name>
</gene>
<dbReference type="SUPFAM" id="SSF56300">
    <property type="entry name" value="Metallo-dependent phosphatases"/>
    <property type="match status" value="1"/>
</dbReference>
<protein>
    <submittedName>
        <fullName evidence="1">COG4186 Predicted phosphoesterase or phosphohydrolase</fullName>
    </submittedName>
</protein>
<organism evidence="1">
    <name type="scientific">uncultured Caudovirales phage</name>
    <dbReference type="NCBI Taxonomy" id="2100421"/>
    <lineage>
        <taxon>Viruses</taxon>
        <taxon>Duplodnaviria</taxon>
        <taxon>Heunggongvirae</taxon>
        <taxon>Uroviricota</taxon>
        <taxon>Caudoviricetes</taxon>
        <taxon>Peduoviridae</taxon>
        <taxon>Maltschvirus</taxon>
        <taxon>Maltschvirus maltsch</taxon>
    </lineage>
</organism>
<dbReference type="EMBL" id="LR796167">
    <property type="protein sequence ID" value="CAB4122493.1"/>
    <property type="molecule type" value="Genomic_DNA"/>
</dbReference>
<evidence type="ECO:0000313" key="1">
    <source>
        <dbReference type="EMBL" id="CAB4122493.1"/>
    </source>
</evidence>
<dbReference type="GO" id="GO:0016787">
    <property type="term" value="F:hydrolase activity"/>
    <property type="evidence" value="ECO:0007669"/>
    <property type="project" value="UniProtKB-KW"/>
</dbReference>
<reference evidence="1" key="1">
    <citation type="submission" date="2020-04" db="EMBL/GenBank/DDBJ databases">
        <authorList>
            <person name="Chiriac C."/>
            <person name="Salcher M."/>
            <person name="Ghai R."/>
            <person name="Kavagutti S V."/>
        </authorList>
    </citation>
    <scope>NUCLEOTIDE SEQUENCE</scope>
</reference>
<dbReference type="InterPro" id="IPR029052">
    <property type="entry name" value="Metallo-depent_PP-like"/>
</dbReference>
<proteinExistence type="predicted"/>
<accession>A0A6J5KMK2</accession>